<dbReference type="AlphaFoldDB" id="A0A3N4HIL5"/>
<evidence type="ECO:0000313" key="2">
    <source>
        <dbReference type="EMBL" id="RPA73775.1"/>
    </source>
</evidence>
<evidence type="ECO:0000256" key="1">
    <source>
        <dbReference type="SAM" id="SignalP"/>
    </source>
</evidence>
<proteinExistence type="predicted"/>
<feature type="chain" id="PRO_5018064825" evidence="1">
    <location>
        <begin position="26"/>
        <end position="261"/>
    </location>
</feature>
<dbReference type="EMBL" id="ML119811">
    <property type="protein sequence ID" value="RPA73775.1"/>
    <property type="molecule type" value="Genomic_DNA"/>
</dbReference>
<keyword evidence="1" id="KW-0732">Signal</keyword>
<accession>A0A3N4HIL5</accession>
<dbReference type="Proteomes" id="UP000275078">
    <property type="component" value="Unassembled WGS sequence"/>
</dbReference>
<gene>
    <name evidence="2" type="ORF">BJ508DRAFT_313483</name>
</gene>
<keyword evidence="3" id="KW-1185">Reference proteome</keyword>
<reference evidence="2 3" key="1">
    <citation type="journal article" date="2018" name="Nat. Ecol. Evol.">
        <title>Pezizomycetes genomes reveal the molecular basis of ectomycorrhizal truffle lifestyle.</title>
        <authorList>
            <person name="Murat C."/>
            <person name="Payen T."/>
            <person name="Noel B."/>
            <person name="Kuo A."/>
            <person name="Morin E."/>
            <person name="Chen J."/>
            <person name="Kohler A."/>
            <person name="Krizsan K."/>
            <person name="Balestrini R."/>
            <person name="Da Silva C."/>
            <person name="Montanini B."/>
            <person name="Hainaut M."/>
            <person name="Levati E."/>
            <person name="Barry K.W."/>
            <person name="Belfiori B."/>
            <person name="Cichocki N."/>
            <person name="Clum A."/>
            <person name="Dockter R.B."/>
            <person name="Fauchery L."/>
            <person name="Guy J."/>
            <person name="Iotti M."/>
            <person name="Le Tacon F."/>
            <person name="Lindquist E.A."/>
            <person name="Lipzen A."/>
            <person name="Malagnac F."/>
            <person name="Mello A."/>
            <person name="Molinier V."/>
            <person name="Miyauchi S."/>
            <person name="Poulain J."/>
            <person name="Riccioni C."/>
            <person name="Rubini A."/>
            <person name="Sitrit Y."/>
            <person name="Splivallo R."/>
            <person name="Traeger S."/>
            <person name="Wang M."/>
            <person name="Zifcakova L."/>
            <person name="Wipf D."/>
            <person name="Zambonelli A."/>
            <person name="Paolocci F."/>
            <person name="Nowrousian M."/>
            <person name="Ottonello S."/>
            <person name="Baldrian P."/>
            <person name="Spatafora J.W."/>
            <person name="Henrissat B."/>
            <person name="Nagy L.G."/>
            <person name="Aury J.M."/>
            <person name="Wincker P."/>
            <person name="Grigoriev I.V."/>
            <person name="Bonfante P."/>
            <person name="Martin F.M."/>
        </authorList>
    </citation>
    <scope>NUCLEOTIDE SEQUENCE [LARGE SCALE GENOMIC DNA]</scope>
    <source>
        <strain evidence="2 3">RN42</strain>
    </source>
</reference>
<name>A0A3N4HIL5_ASCIM</name>
<evidence type="ECO:0000313" key="3">
    <source>
        <dbReference type="Proteomes" id="UP000275078"/>
    </source>
</evidence>
<sequence>MIAPSVLRACLLLSLQLGLKQLVNCQLKDVIVPIRDVTMHYQGRDQYYRDVDTLLIRTKAERAEFEAMHLINGGRIPSEFNDYYTWLRNERCYSLWCTGSCPEWMPNGPGYWEEKGKPECPNFIQFQISHPSTRYKAMQHPLYQDFLRFNFTFDNPQRWVNMPEAYRIARRVQFGNSDLPRECSVGISFSNRSPELLFSTFGYLKPDPRIDLTAMADRAKCERITWVEDTDSRASPPASAFIYFPEREAGYYYACHGSARY</sequence>
<protein>
    <submittedName>
        <fullName evidence="2">Uncharacterized protein</fullName>
    </submittedName>
</protein>
<feature type="signal peptide" evidence="1">
    <location>
        <begin position="1"/>
        <end position="25"/>
    </location>
</feature>
<organism evidence="2 3">
    <name type="scientific">Ascobolus immersus RN42</name>
    <dbReference type="NCBI Taxonomy" id="1160509"/>
    <lineage>
        <taxon>Eukaryota</taxon>
        <taxon>Fungi</taxon>
        <taxon>Dikarya</taxon>
        <taxon>Ascomycota</taxon>
        <taxon>Pezizomycotina</taxon>
        <taxon>Pezizomycetes</taxon>
        <taxon>Pezizales</taxon>
        <taxon>Ascobolaceae</taxon>
        <taxon>Ascobolus</taxon>
    </lineage>
</organism>